<dbReference type="Gene3D" id="3.30.70.120">
    <property type="match status" value="1"/>
</dbReference>
<feature type="transmembrane region" description="Helical" evidence="6">
    <location>
        <begin position="60"/>
        <end position="78"/>
    </location>
</feature>
<feature type="domain" description="DUF2179" evidence="7">
    <location>
        <begin position="226"/>
        <end position="279"/>
    </location>
</feature>
<sequence>MGAIERHVPKYIVEALFVILGSFVIAIGFNGFLLPNQIASGGFSGVSIVVSALTDWKPAYILWALNGTFFLIGWLVLGKGFAAKTFLGTALLPLFFLLTEGLPALTHNTLVGAIFGGLLVGLGLGIVFLGNASTGGTDLIAMILHRFAKISLGKSVAVIDGLVVISSMLIFSVEKGLIALIALYVTIKVIDIVQLGIKQKTAKNVMVISRKEAEIRDGLINQLKLGVTRLDAQGGYSQVNNGVLMIIIPTPEFQRVNDYVMGIDPQAFVIVMDASEVQGLGFTRARNANDIAL</sequence>
<reference evidence="9" key="1">
    <citation type="submission" date="2018-04" db="EMBL/GenBank/DDBJ databases">
        <authorList>
            <person name="Illikoud N."/>
        </authorList>
    </citation>
    <scope>NUCLEOTIDE SEQUENCE [LARGE SCALE GENOMIC DNA]</scope>
</reference>
<dbReference type="InterPro" id="IPR015867">
    <property type="entry name" value="N-reg_PII/ATP_PRibTrfase_C"/>
</dbReference>
<keyword evidence="3 6" id="KW-0812">Transmembrane</keyword>
<feature type="transmembrane region" description="Helical" evidence="6">
    <location>
        <begin position="110"/>
        <end position="130"/>
    </location>
</feature>
<dbReference type="InterPro" id="IPR051461">
    <property type="entry name" value="UPF0750_membrane"/>
</dbReference>
<feature type="transmembrane region" description="Helical" evidence="6">
    <location>
        <begin position="151"/>
        <end position="171"/>
    </location>
</feature>
<gene>
    <name evidence="8" type="ORF">BTBSAS_70063</name>
</gene>
<feature type="transmembrane region" description="Helical" evidence="6">
    <location>
        <begin position="177"/>
        <end position="197"/>
    </location>
</feature>
<evidence type="ECO:0000256" key="4">
    <source>
        <dbReference type="ARBA" id="ARBA00022989"/>
    </source>
</evidence>
<dbReference type="EMBL" id="OUNC01000067">
    <property type="protein sequence ID" value="SPP30212.1"/>
    <property type="molecule type" value="Genomic_DNA"/>
</dbReference>
<keyword evidence="4 6" id="KW-1133">Transmembrane helix</keyword>
<proteinExistence type="predicted"/>
<evidence type="ECO:0000256" key="2">
    <source>
        <dbReference type="ARBA" id="ARBA00022475"/>
    </source>
</evidence>
<keyword evidence="5 6" id="KW-0472">Membrane</keyword>
<dbReference type="PANTHER" id="PTHR33545:SF9">
    <property type="entry name" value="UPF0750 MEMBRANE PROTEIN YITE"/>
    <property type="match status" value="1"/>
</dbReference>
<dbReference type="PIRSF" id="PIRSF006483">
    <property type="entry name" value="Membrane_protein_YitT"/>
    <property type="match status" value="1"/>
</dbReference>
<evidence type="ECO:0000259" key="7">
    <source>
        <dbReference type="Pfam" id="PF10035"/>
    </source>
</evidence>
<dbReference type="Proteomes" id="UP000270190">
    <property type="component" value="Unassembled WGS sequence"/>
</dbReference>
<organism evidence="8 9">
    <name type="scientific">Brochothrix thermosphacta</name>
    <name type="common">Microbacterium thermosphactum</name>
    <dbReference type="NCBI Taxonomy" id="2756"/>
    <lineage>
        <taxon>Bacteria</taxon>
        <taxon>Bacillati</taxon>
        <taxon>Bacillota</taxon>
        <taxon>Bacilli</taxon>
        <taxon>Bacillales</taxon>
        <taxon>Listeriaceae</taxon>
        <taxon>Brochothrix</taxon>
    </lineage>
</organism>
<dbReference type="CDD" id="cd16380">
    <property type="entry name" value="YitT_C"/>
    <property type="match status" value="1"/>
</dbReference>
<dbReference type="Pfam" id="PF10035">
    <property type="entry name" value="DUF2179"/>
    <property type="match status" value="1"/>
</dbReference>
<dbReference type="RefSeq" id="WP_029090853.1">
    <property type="nucleotide sequence ID" value="NZ_CBCPHX010000006.1"/>
</dbReference>
<dbReference type="GO" id="GO:0005886">
    <property type="term" value="C:plasma membrane"/>
    <property type="evidence" value="ECO:0007669"/>
    <property type="project" value="UniProtKB-SubCell"/>
</dbReference>
<dbReference type="InterPro" id="IPR003740">
    <property type="entry name" value="YitT"/>
</dbReference>
<name>A0A2X0PVC3_BROTH</name>
<evidence type="ECO:0000313" key="8">
    <source>
        <dbReference type="EMBL" id="SPP30212.1"/>
    </source>
</evidence>
<dbReference type="PANTHER" id="PTHR33545">
    <property type="entry name" value="UPF0750 MEMBRANE PROTEIN YITT-RELATED"/>
    <property type="match status" value="1"/>
</dbReference>
<dbReference type="AlphaFoldDB" id="A0A2X0PVC3"/>
<evidence type="ECO:0000256" key="6">
    <source>
        <dbReference type="SAM" id="Phobius"/>
    </source>
</evidence>
<dbReference type="Pfam" id="PF02588">
    <property type="entry name" value="YitT_membrane"/>
    <property type="match status" value="1"/>
</dbReference>
<accession>A0A2X0PVC3</accession>
<evidence type="ECO:0000256" key="1">
    <source>
        <dbReference type="ARBA" id="ARBA00004651"/>
    </source>
</evidence>
<evidence type="ECO:0000256" key="3">
    <source>
        <dbReference type="ARBA" id="ARBA00022692"/>
    </source>
</evidence>
<protein>
    <submittedName>
        <fullName evidence="8">Putative integral inner membrane protein</fullName>
    </submittedName>
</protein>
<dbReference type="InterPro" id="IPR019264">
    <property type="entry name" value="DUF2179"/>
</dbReference>
<comment type="subcellular location">
    <subcellularLocation>
        <location evidence="1">Cell membrane</location>
        <topology evidence="1">Multi-pass membrane protein</topology>
    </subcellularLocation>
</comment>
<evidence type="ECO:0000256" key="5">
    <source>
        <dbReference type="ARBA" id="ARBA00023136"/>
    </source>
</evidence>
<keyword evidence="2" id="KW-1003">Cell membrane</keyword>
<evidence type="ECO:0000313" key="9">
    <source>
        <dbReference type="Proteomes" id="UP000270190"/>
    </source>
</evidence>
<feature type="transmembrane region" description="Helical" evidence="6">
    <location>
        <begin position="85"/>
        <end position="104"/>
    </location>
</feature>
<feature type="transmembrane region" description="Helical" evidence="6">
    <location>
        <begin position="12"/>
        <end position="34"/>
    </location>
</feature>